<proteinExistence type="predicted"/>
<name>A0A1G8F5G3_9SPHI</name>
<feature type="transmembrane region" description="Helical" evidence="1">
    <location>
        <begin position="71"/>
        <end position="93"/>
    </location>
</feature>
<dbReference type="Proteomes" id="UP000199705">
    <property type="component" value="Unassembled WGS sequence"/>
</dbReference>
<dbReference type="EMBL" id="FNCG01000012">
    <property type="protein sequence ID" value="SDH77351.1"/>
    <property type="molecule type" value="Genomic_DNA"/>
</dbReference>
<dbReference type="AlphaFoldDB" id="A0A1G8F5G3"/>
<evidence type="ECO:0000256" key="1">
    <source>
        <dbReference type="SAM" id="Phobius"/>
    </source>
</evidence>
<keyword evidence="1" id="KW-0812">Transmembrane</keyword>
<sequence length="129" mass="15109">MTKLARVILSFFLFVIITAIPPVLLIYTGHANWLVPRFWLIFFFISMLTFITVFLVNFVGKINYSLYTQTFLAATTVKILAAMFFALFFLMKIKPNNGIFLVNFFYVYFLNIAFEIYGLLCTLRNQKLK</sequence>
<keyword evidence="3" id="KW-1185">Reference proteome</keyword>
<evidence type="ECO:0008006" key="4">
    <source>
        <dbReference type="Google" id="ProtNLM"/>
    </source>
</evidence>
<protein>
    <recommendedName>
        <fullName evidence="4">ATP synthase protein I</fullName>
    </recommendedName>
</protein>
<feature type="transmembrane region" description="Helical" evidence="1">
    <location>
        <begin position="39"/>
        <end position="59"/>
    </location>
</feature>
<keyword evidence="1" id="KW-0472">Membrane</keyword>
<feature type="transmembrane region" description="Helical" evidence="1">
    <location>
        <begin position="99"/>
        <end position="120"/>
    </location>
</feature>
<feature type="transmembrane region" description="Helical" evidence="1">
    <location>
        <begin position="7"/>
        <end position="27"/>
    </location>
</feature>
<organism evidence="2 3">
    <name type="scientific">Mucilaginibacter gossypii</name>
    <dbReference type="NCBI Taxonomy" id="551996"/>
    <lineage>
        <taxon>Bacteria</taxon>
        <taxon>Pseudomonadati</taxon>
        <taxon>Bacteroidota</taxon>
        <taxon>Sphingobacteriia</taxon>
        <taxon>Sphingobacteriales</taxon>
        <taxon>Sphingobacteriaceae</taxon>
        <taxon>Mucilaginibacter</taxon>
    </lineage>
</organism>
<gene>
    <name evidence="2" type="ORF">SAMN05192573_112160</name>
</gene>
<reference evidence="3" key="1">
    <citation type="submission" date="2016-10" db="EMBL/GenBank/DDBJ databases">
        <authorList>
            <person name="Varghese N."/>
            <person name="Submissions S."/>
        </authorList>
    </citation>
    <scope>NUCLEOTIDE SEQUENCE [LARGE SCALE GENOMIC DNA]</scope>
    <source>
        <strain evidence="3">Gh-67</strain>
    </source>
</reference>
<dbReference type="STRING" id="551996.SAMN05192573_112160"/>
<keyword evidence="1" id="KW-1133">Transmembrane helix</keyword>
<accession>A0A1G8F5G3</accession>
<evidence type="ECO:0000313" key="2">
    <source>
        <dbReference type="EMBL" id="SDH77351.1"/>
    </source>
</evidence>
<evidence type="ECO:0000313" key="3">
    <source>
        <dbReference type="Proteomes" id="UP000199705"/>
    </source>
</evidence>